<protein>
    <recommendedName>
        <fullName evidence="5">BEN domain-containing protein</fullName>
    </recommendedName>
</protein>
<dbReference type="RefSeq" id="XP_062707850.1">
    <property type="nucleotide sequence ID" value="XM_062851866.1"/>
</dbReference>
<sequence>MQDLDENVNIDYEPPYDEEGRSTSVSDSTDDLNLSTVRKSSTLKRTYARAMHPASPSRAGTSSPTPAAENNAHSVCVCGQQPKIDQLKQQNDKLVTENKKLKCSNEKMTNRCLTLTDALYAKVLGKPHDENFTEVDGYPYKIKLKKFSEVAGSRDYIFVKLLLLDIFPDGLKNKTLTGRVTNNPNGRKGGERVHVDESTEKDRLEPAKVKYIEERFVEHRCYQGDTAAVAGVKIRQCRELIA</sequence>
<proteinExistence type="predicted"/>
<feature type="compositionally biased region" description="Polar residues" evidence="2">
    <location>
        <begin position="22"/>
        <end position="44"/>
    </location>
</feature>
<evidence type="ECO:0000313" key="4">
    <source>
        <dbReference type="Proteomes" id="UP000069940"/>
    </source>
</evidence>
<name>A0ABM1Z5B9_AEDAL</name>
<organism evidence="3 4">
    <name type="scientific">Aedes albopictus</name>
    <name type="common">Asian tiger mosquito</name>
    <name type="synonym">Stegomyia albopicta</name>
    <dbReference type="NCBI Taxonomy" id="7160"/>
    <lineage>
        <taxon>Eukaryota</taxon>
        <taxon>Metazoa</taxon>
        <taxon>Ecdysozoa</taxon>
        <taxon>Arthropoda</taxon>
        <taxon>Hexapoda</taxon>
        <taxon>Insecta</taxon>
        <taxon>Pterygota</taxon>
        <taxon>Neoptera</taxon>
        <taxon>Endopterygota</taxon>
        <taxon>Diptera</taxon>
        <taxon>Nematocera</taxon>
        <taxon>Culicoidea</taxon>
        <taxon>Culicidae</taxon>
        <taxon>Culicinae</taxon>
        <taxon>Aedini</taxon>
        <taxon>Aedes</taxon>
        <taxon>Stegomyia</taxon>
    </lineage>
</organism>
<feature type="region of interest" description="Disordered" evidence="2">
    <location>
        <begin position="178"/>
        <end position="200"/>
    </location>
</feature>
<evidence type="ECO:0000313" key="3">
    <source>
        <dbReference type="EnsemblMetazoa" id="AALFPA23_015232.P22106"/>
    </source>
</evidence>
<dbReference type="EnsemblMetazoa" id="AALFPA23_015232.R22106">
    <property type="protein sequence ID" value="AALFPA23_015232.P22106"/>
    <property type="gene ID" value="AALFPA23_015232"/>
</dbReference>
<accession>A0ABM1Z5B9</accession>
<dbReference type="Proteomes" id="UP000069940">
    <property type="component" value="Unassembled WGS sequence"/>
</dbReference>
<feature type="compositionally biased region" description="Basic and acidic residues" evidence="2">
    <location>
        <begin position="188"/>
        <end position="200"/>
    </location>
</feature>
<evidence type="ECO:0000256" key="2">
    <source>
        <dbReference type="SAM" id="MobiDB-lite"/>
    </source>
</evidence>
<feature type="region of interest" description="Disordered" evidence="2">
    <location>
        <begin position="1"/>
        <end position="70"/>
    </location>
</feature>
<dbReference type="GeneID" id="109415842"/>
<keyword evidence="4" id="KW-1185">Reference proteome</keyword>
<keyword evidence="1" id="KW-0175">Coiled coil</keyword>
<reference evidence="4" key="1">
    <citation type="journal article" date="2015" name="Proc. Natl. Acad. Sci. U.S.A.">
        <title>Genome sequence of the Asian Tiger mosquito, Aedes albopictus, reveals insights into its biology, genetics, and evolution.</title>
        <authorList>
            <person name="Chen X.G."/>
            <person name="Jiang X."/>
            <person name="Gu J."/>
            <person name="Xu M."/>
            <person name="Wu Y."/>
            <person name="Deng Y."/>
            <person name="Zhang C."/>
            <person name="Bonizzoni M."/>
            <person name="Dermauw W."/>
            <person name="Vontas J."/>
            <person name="Armbruster P."/>
            <person name="Huang X."/>
            <person name="Yang Y."/>
            <person name="Zhang H."/>
            <person name="He W."/>
            <person name="Peng H."/>
            <person name="Liu Y."/>
            <person name="Wu K."/>
            <person name="Chen J."/>
            <person name="Lirakis M."/>
            <person name="Topalis P."/>
            <person name="Van Leeuwen T."/>
            <person name="Hall A.B."/>
            <person name="Jiang X."/>
            <person name="Thorpe C."/>
            <person name="Mueller R.L."/>
            <person name="Sun C."/>
            <person name="Waterhouse R.M."/>
            <person name="Yan G."/>
            <person name="Tu Z.J."/>
            <person name="Fang X."/>
            <person name="James A.A."/>
        </authorList>
    </citation>
    <scope>NUCLEOTIDE SEQUENCE [LARGE SCALE GENOMIC DNA]</scope>
    <source>
        <strain evidence="4">Foshan</strain>
    </source>
</reference>
<evidence type="ECO:0008006" key="5">
    <source>
        <dbReference type="Google" id="ProtNLM"/>
    </source>
</evidence>
<reference evidence="3" key="2">
    <citation type="submission" date="2025-05" db="UniProtKB">
        <authorList>
            <consortium name="EnsemblMetazoa"/>
        </authorList>
    </citation>
    <scope>IDENTIFICATION</scope>
    <source>
        <strain evidence="3">Foshan</strain>
    </source>
</reference>
<feature type="coiled-coil region" evidence="1">
    <location>
        <begin position="84"/>
        <end position="111"/>
    </location>
</feature>
<evidence type="ECO:0000256" key="1">
    <source>
        <dbReference type="SAM" id="Coils"/>
    </source>
</evidence>